<dbReference type="AlphaFoldDB" id="J8QX33"/>
<feature type="compositionally biased region" description="Polar residues" evidence="1">
    <location>
        <begin position="77"/>
        <end position="87"/>
    </location>
</feature>
<dbReference type="RefSeq" id="XP_009225592.1">
    <property type="nucleotide sequence ID" value="XM_009227328.1"/>
</dbReference>
<reference evidence="4" key="5">
    <citation type="submission" date="2018-04" db="UniProtKB">
        <authorList>
            <consortium name="EnsemblFungi"/>
        </authorList>
    </citation>
    <scope>IDENTIFICATION</scope>
    <source>
        <strain evidence="4">R3-111a-1</strain>
    </source>
</reference>
<proteinExistence type="predicted"/>
<feature type="region of interest" description="Disordered" evidence="1">
    <location>
        <begin position="69"/>
        <end position="129"/>
    </location>
</feature>
<evidence type="ECO:0000256" key="1">
    <source>
        <dbReference type="SAM" id="MobiDB-lite"/>
    </source>
</evidence>
<sequence>PFDPDRRQARRQRSSLFLFQLLCFFPPFPSQGFPKPGLYRQQESGDRCSLAGRFIPLFRVPSSPCCLPKNKKKARQKNSTSIQQTVQELGPGSADIETRTGLGSCEGRGGRRPQLMSPRTLQPPHPSISTTPCHCQKWITANKEEQPVLPVCLC</sequence>
<reference evidence="3" key="3">
    <citation type="submission" date="2010-09" db="EMBL/GenBank/DDBJ databases">
        <title>Annotation of Gaeumannomyces graminis var. tritici R3-111a-1.</title>
        <authorList>
            <consortium name="The Broad Institute Genome Sequencing Platform"/>
            <person name="Ma L.-J."/>
            <person name="Dead R."/>
            <person name="Young S.K."/>
            <person name="Zeng Q."/>
            <person name="Gargeya S."/>
            <person name="Fitzgerald M."/>
            <person name="Haas B."/>
            <person name="Abouelleil A."/>
            <person name="Alvarado L."/>
            <person name="Arachchi H.M."/>
            <person name="Berlin A."/>
            <person name="Brown A."/>
            <person name="Chapman S.B."/>
            <person name="Chen Z."/>
            <person name="Dunbar C."/>
            <person name="Freedman E."/>
            <person name="Gearin G."/>
            <person name="Gellesch M."/>
            <person name="Goldberg J."/>
            <person name="Griggs A."/>
            <person name="Gujja S."/>
            <person name="Heiman D."/>
            <person name="Howarth C."/>
            <person name="Larson L."/>
            <person name="Lui A."/>
            <person name="MacDonald P.J.P."/>
            <person name="Mehta T."/>
            <person name="Montmayeur A."/>
            <person name="Murphy C."/>
            <person name="Neiman D."/>
            <person name="Pearson M."/>
            <person name="Priest M."/>
            <person name="Roberts A."/>
            <person name="Saif S."/>
            <person name="Shea T."/>
            <person name="Shenoy N."/>
            <person name="Sisk P."/>
            <person name="Stolte C."/>
            <person name="Sykes S."/>
            <person name="Yandava C."/>
            <person name="Wortman J."/>
            <person name="Nusbaum C."/>
            <person name="Birren B."/>
        </authorList>
    </citation>
    <scope>NUCLEOTIDE SEQUENCE</scope>
    <source>
        <strain evidence="3">R3-111a-1</strain>
    </source>
</reference>
<reference evidence="4" key="4">
    <citation type="journal article" date="2015" name="G3 (Bethesda)">
        <title>Genome sequences of three phytopathogenic species of the Magnaporthaceae family of fungi.</title>
        <authorList>
            <person name="Okagaki L.H."/>
            <person name="Nunes C.C."/>
            <person name="Sailsbery J."/>
            <person name="Clay B."/>
            <person name="Brown D."/>
            <person name="John T."/>
            <person name="Oh Y."/>
            <person name="Young N."/>
            <person name="Fitzgerald M."/>
            <person name="Haas B.J."/>
            <person name="Zeng Q."/>
            <person name="Young S."/>
            <person name="Adiconis X."/>
            <person name="Fan L."/>
            <person name="Levin J.Z."/>
            <person name="Mitchell T.K."/>
            <person name="Okubara P.A."/>
            <person name="Farman M.L."/>
            <person name="Kohn L.M."/>
            <person name="Birren B."/>
            <person name="Ma L.-J."/>
            <person name="Dean R.A."/>
        </authorList>
    </citation>
    <scope>NUCLEOTIDE SEQUENCE</scope>
    <source>
        <strain evidence="4">R3-111a-1</strain>
    </source>
</reference>
<keyword evidence="5" id="KW-1185">Reference proteome</keyword>
<dbReference type="EnsemblFungi" id="EJT72618">
    <property type="protein sequence ID" value="EJT72618"/>
    <property type="gene ID" value="GGTG_09478"/>
</dbReference>
<accession>J8QX33</accession>
<reference evidence="5" key="1">
    <citation type="submission" date="2010-07" db="EMBL/GenBank/DDBJ databases">
        <title>The genome sequence of Gaeumannomyces graminis var. tritici strain R3-111a-1.</title>
        <authorList>
            <consortium name="The Broad Institute Genome Sequencing Platform"/>
            <person name="Ma L.-J."/>
            <person name="Dead R."/>
            <person name="Young S."/>
            <person name="Zeng Q."/>
            <person name="Koehrsen M."/>
            <person name="Alvarado L."/>
            <person name="Berlin A."/>
            <person name="Chapman S.B."/>
            <person name="Chen Z."/>
            <person name="Freedman E."/>
            <person name="Gellesch M."/>
            <person name="Goldberg J."/>
            <person name="Griggs A."/>
            <person name="Gujja S."/>
            <person name="Heilman E.R."/>
            <person name="Heiman D."/>
            <person name="Hepburn T."/>
            <person name="Howarth C."/>
            <person name="Jen D."/>
            <person name="Larson L."/>
            <person name="Mehta T."/>
            <person name="Neiman D."/>
            <person name="Pearson M."/>
            <person name="Roberts A."/>
            <person name="Saif S."/>
            <person name="Shea T."/>
            <person name="Shenoy N."/>
            <person name="Sisk P."/>
            <person name="Stolte C."/>
            <person name="Sykes S."/>
            <person name="Walk T."/>
            <person name="White J."/>
            <person name="Yandava C."/>
            <person name="Haas B."/>
            <person name="Nusbaum C."/>
            <person name="Birren B."/>
        </authorList>
    </citation>
    <scope>NUCLEOTIDE SEQUENCE [LARGE SCALE GENOMIC DNA]</scope>
    <source>
        <strain evidence="5">R3-111a-1</strain>
    </source>
</reference>
<reference evidence="3" key="2">
    <citation type="submission" date="2010-07" db="EMBL/GenBank/DDBJ databases">
        <authorList>
            <consortium name="The Broad Institute Genome Sequencing Platform"/>
            <consortium name="Broad Institute Genome Sequencing Center for Infectious Disease"/>
            <person name="Ma L.-J."/>
            <person name="Dead R."/>
            <person name="Young S."/>
            <person name="Zeng Q."/>
            <person name="Koehrsen M."/>
            <person name="Alvarado L."/>
            <person name="Berlin A."/>
            <person name="Chapman S.B."/>
            <person name="Chen Z."/>
            <person name="Freedman E."/>
            <person name="Gellesch M."/>
            <person name="Goldberg J."/>
            <person name="Griggs A."/>
            <person name="Gujja S."/>
            <person name="Heilman E.R."/>
            <person name="Heiman D."/>
            <person name="Hepburn T."/>
            <person name="Howarth C."/>
            <person name="Jen D."/>
            <person name="Larson L."/>
            <person name="Mehta T."/>
            <person name="Neiman D."/>
            <person name="Pearson M."/>
            <person name="Roberts A."/>
            <person name="Saif S."/>
            <person name="Shea T."/>
            <person name="Shenoy N."/>
            <person name="Sisk P."/>
            <person name="Stolte C."/>
            <person name="Sykes S."/>
            <person name="Walk T."/>
            <person name="White J."/>
            <person name="Yandava C."/>
            <person name="Haas B."/>
            <person name="Nusbaum C."/>
            <person name="Birren B."/>
        </authorList>
    </citation>
    <scope>NUCLEOTIDE SEQUENCE</scope>
    <source>
        <strain evidence="3">R3-111a-1</strain>
    </source>
</reference>
<evidence type="ECO:0000313" key="3">
    <source>
        <dbReference type="EMBL" id="EJT72618.1"/>
    </source>
</evidence>
<feature type="non-terminal residue" evidence="3">
    <location>
        <position position="1"/>
    </location>
</feature>
<keyword evidence="2" id="KW-0732">Signal</keyword>
<protein>
    <submittedName>
        <fullName evidence="3 4">Uncharacterized protein</fullName>
    </submittedName>
</protein>
<name>J8QX33_GAET3</name>
<dbReference type="GeneID" id="20349936"/>
<feature type="signal peptide" evidence="2">
    <location>
        <begin position="1"/>
        <end position="32"/>
    </location>
</feature>
<evidence type="ECO:0000313" key="4">
    <source>
        <dbReference type="EnsemblFungi" id="EJT72618"/>
    </source>
</evidence>
<evidence type="ECO:0000256" key="2">
    <source>
        <dbReference type="SAM" id="SignalP"/>
    </source>
</evidence>
<evidence type="ECO:0000313" key="5">
    <source>
        <dbReference type="Proteomes" id="UP000006039"/>
    </source>
</evidence>
<feature type="chain" id="PRO_5003813417" evidence="2">
    <location>
        <begin position="33"/>
        <end position="154"/>
    </location>
</feature>
<gene>
    <name evidence="4" type="primary">20349936</name>
    <name evidence="3" type="ORF">GGTG_09478</name>
</gene>
<dbReference type="EMBL" id="GL385399">
    <property type="protein sequence ID" value="EJT72618.1"/>
    <property type="molecule type" value="Genomic_DNA"/>
</dbReference>
<dbReference type="Proteomes" id="UP000006039">
    <property type="component" value="Unassembled WGS sequence"/>
</dbReference>
<organism evidence="3">
    <name type="scientific">Gaeumannomyces tritici (strain R3-111a-1)</name>
    <name type="common">Wheat and barley take-all root rot fungus</name>
    <name type="synonym">Gaeumannomyces graminis var. tritici</name>
    <dbReference type="NCBI Taxonomy" id="644352"/>
    <lineage>
        <taxon>Eukaryota</taxon>
        <taxon>Fungi</taxon>
        <taxon>Dikarya</taxon>
        <taxon>Ascomycota</taxon>
        <taxon>Pezizomycotina</taxon>
        <taxon>Sordariomycetes</taxon>
        <taxon>Sordariomycetidae</taxon>
        <taxon>Magnaporthales</taxon>
        <taxon>Magnaporthaceae</taxon>
        <taxon>Gaeumannomyces</taxon>
    </lineage>
</organism>
<dbReference type="VEuPathDB" id="FungiDB:GGTG_09478"/>